<gene>
    <name evidence="1" type="ORF">MHBO_004902</name>
</gene>
<dbReference type="EMBL" id="JBDODL010005707">
    <property type="protein sequence ID" value="MES1923341.1"/>
    <property type="molecule type" value="Genomic_DNA"/>
</dbReference>
<comment type="caution">
    <text evidence="1">The sequence shown here is derived from an EMBL/GenBank/DDBJ whole genome shotgun (WGS) entry which is preliminary data.</text>
</comment>
<proteinExistence type="predicted"/>
<evidence type="ECO:0000313" key="2">
    <source>
        <dbReference type="Proteomes" id="UP001439008"/>
    </source>
</evidence>
<sequence>MWADAEAKIIINMAAWASKNTTGVKTLDSDGYIECYSAAVCTISGGPSGYDVAKVLDSAGVEVYLTPIGQAAPSSQGTTSPSFNIIGTVVDQPNIPDTNKAAVVYGAVANLGFNGSAFHVFAKTANNKLAGTLVTLNAKISGFVGNYVVADNYGSPQYVPVVFTKTIAPADDLSKLESYVISGKSGS</sequence>
<organism evidence="1 2">
    <name type="scientific">Bonamia ostreae</name>
    <dbReference type="NCBI Taxonomy" id="126728"/>
    <lineage>
        <taxon>Eukaryota</taxon>
        <taxon>Sar</taxon>
        <taxon>Rhizaria</taxon>
        <taxon>Endomyxa</taxon>
        <taxon>Ascetosporea</taxon>
        <taxon>Haplosporida</taxon>
        <taxon>Bonamia</taxon>
    </lineage>
</organism>
<feature type="non-terminal residue" evidence="1">
    <location>
        <position position="187"/>
    </location>
</feature>
<protein>
    <submittedName>
        <fullName evidence="1">Uncharacterized protein</fullName>
    </submittedName>
</protein>
<name>A0ABV2AUK9_9EUKA</name>
<keyword evidence="2" id="KW-1185">Reference proteome</keyword>
<accession>A0ABV2AUK9</accession>
<reference evidence="1 2" key="1">
    <citation type="journal article" date="2024" name="BMC Biol.">
        <title>Comparative genomics of Ascetosporea gives new insight into the evolutionary basis for animal parasitism in Rhizaria.</title>
        <authorList>
            <person name="Hiltunen Thoren M."/>
            <person name="Onut-Brannstrom I."/>
            <person name="Alfjorden A."/>
            <person name="Peckova H."/>
            <person name="Swords F."/>
            <person name="Hooper C."/>
            <person name="Holzer A.S."/>
            <person name="Bass D."/>
            <person name="Burki F."/>
        </authorList>
    </citation>
    <scope>NUCLEOTIDE SEQUENCE [LARGE SCALE GENOMIC DNA]</scope>
    <source>
        <strain evidence="1">20-A016</strain>
    </source>
</reference>
<dbReference type="Proteomes" id="UP001439008">
    <property type="component" value="Unassembled WGS sequence"/>
</dbReference>
<evidence type="ECO:0000313" key="1">
    <source>
        <dbReference type="EMBL" id="MES1923341.1"/>
    </source>
</evidence>